<dbReference type="Pfam" id="PF09917">
    <property type="entry name" value="DUF2147"/>
    <property type="match status" value="1"/>
</dbReference>
<gene>
    <name evidence="8" type="ORF">HW564_01040</name>
</gene>
<evidence type="ECO:0000259" key="6">
    <source>
        <dbReference type="Pfam" id="PF04116"/>
    </source>
</evidence>
<dbReference type="GO" id="GO:0016020">
    <property type="term" value="C:membrane"/>
    <property type="evidence" value="ECO:0007669"/>
    <property type="project" value="UniProtKB-SubCell"/>
</dbReference>
<dbReference type="AlphaFoldDB" id="A0A850LCL8"/>
<dbReference type="InterPro" id="IPR006694">
    <property type="entry name" value="Fatty_acid_hydroxylase"/>
</dbReference>
<proteinExistence type="predicted"/>
<evidence type="ECO:0000313" key="9">
    <source>
        <dbReference type="Proteomes" id="UP000565723"/>
    </source>
</evidence>
<dbReference type="GO" id="GO:0005506">
    <property type="term" value="F:iron ion binding"/>
    <property type="evidence" value="ECO:0007669"/>
    <property type="project" value="InterPro"/>
</dbReference>
<keyword evidence="3 5" id="KW-1133">Transmembrane helix</keyword>
<feature type="domain" description="DUF2147" evidence="7">
    <location>
        <begin position="298"/>
        <end position="385"/>
    </location>
</feature>
<sequence length="398" mass="44372">MEDQCIISHLAGIFSGVLATDFLRYAVGAGGVYLTVNLALAARLRARKIRAYEPPKGQIGREILASLRTVLIFALNGTLIVVGAEAGLVPIYREIATHGWAYLFFSTTVLIVAHDTWFYWSHRLLHYPPIFRRFHRLHHKSHNPTPFTSYSFDLGEAVVNAIYLPLILLVLPAHPVAILVFVTHMMLRNAIGHSGYEIFPANRRGKPLFDWITTVTHHDLHHAHAGYNLGLYFTWWDRLMGTEHPDYHEAFQKVAKPASWPSVRAVILAFAIFTGIAVSDARAERLSGAYASPGFGVIVRFEPCNANPGLTCGRMIWAWDAAEVPHAQSGDVIVIDLHGDGNVWSGRLKNPENGRMYRGSVVQRSPDTIVLRGCAGPFCTSQIWHSVRALRRALESAE</sequence>
<dbReference type="EMBL" id="JABXIY010000003">
    <property type="protein sequence ID" value="NVK95487.1"/>
    <property type="molecule type" value="Genomic_DNA"/>
</dbReference>
<comment type="subcellular location">
    <subcellularLocation>
        <location evidence="1">Membrane</location>
    </subcellularLocation>
</comment>
<reference evidence="8 9" key="1">
    <citation type="journal article" date="2020" name="Proc. Natl. Acad. Sci. U.S.A.">
        <title>Ecological drivers of bacterial community assembly in synthetic phycospheres.</title>
        <authorList>
            <person name="Fu H."/>
            <person name="Uchimiya M."/>
            <person name="Gore J."/>
            <person name="Moran M.A."/>
        </authorList>
    </citation>
    <scope>NUCLEOTIDE SEQUENCE [LARGE SCALE GENOMIC DNA]</scope>
    <source>
        <strain evidence="8">HF-Din03</strain>
    </source>
</reference>
<dbReference type="Pfam" id="PF04116">
    <property type="entry name" value="FA_hydroxylase"/>
    <property type="match status" value="1"/>
</dbReference>
<dbReference type="Proteomes" id="UP000565723">
    <property type="component" value="Unassembled WGS sequence"/>
</dbReference>
<feature type="domain" description="Fatty acid hydroxylase" evidence="6">
    <location>
        <begin position="108"/>
        <end position="242"/>
    </location>
</feature>
<dbReference type="PANTHER" id="PTHR11863">
    <property type="entry name" value="STEROL DESATURASE"/>
    <property type="match status" value="1"/>
</dbReference>
<evidence type="ECO:0000256" key="1">
    <source>
        <dbReference type="ARBA" id="ARBA00004370"/>
    </source>
</evidence>
<evidence type="ECO:0000256" key="2">
    <source>
        <dbReference type="ARBA" id="ARBA00022692"/>
    </source>
</evidence>
<dbReference type="GO" id="GO:0008610">
    <property type="term" value="P:lipid biosynthetic process"/>
    <property type="evidence" value="ECO:0007669"/>
    <property type="project" value="InterPro"/>
</dbReference>
<evidence type="ECO:0000259" key="7">
    <source>
        <dbReference type="Pfam" id="PF09917"/>
    </source>
</evidence>
<evidence type="ECO:0000256" key="4">
    <source>
        <dbReference type="ARBA" id="ARBA00023136"/>
    </source>
</evidence>
<dbReference type="RefSeq" id="WP_011046374.1">
    <property type="nucleotide sequence ID" value="NZ_CP076685.1"/>
</dbReference>
<comment type="caution">
    <text evidence="8">The sequence shown here is derived from an EMBL/GenBank/DDBJ whole genome shotgun (WGS) entry which is preliminary data.</text>
</comment>
<accession>A0A850LCL8</accession>
<dbReference type="Gene3D" id="2.40.128.520">
    <property type="match status" value="1"/>
</dbReference>
<evidence type="ECO:0000313" key="8">
    <source>
        <dbReference type="EMBL" id="NVK95487.1"/>
    </source>
</evidence>
<evidence type="ECO:0000256" key="3">
    <source>
        <dbReference type="ARBA" id="ARBA00022989"/>
    </source>
</evidence>
<organism evidence="8 9">
    <name type="scientific">Ruegeria pomeroyi</name>
    <dbReference type="NCBI Taxonomy" id="89184"/>
    <lineage>
        <taxon>Bacteria</taxon>
        <taxon>Pseudomonadati</taxon>
        <taxon>Pseudomonadota</taxon>
        <taxon>Alphaproteobacteria</taxon>
        <taxon>Rhodobacterales</taxon>
        <taxon>Roseobacteraceae</taxon>
        <taxon>Ruegeria</taxon>
    </lineage>
</organism>
<feature type="transmembrane region" description="Helical" evidence="5">
    <location>
        <begin position="162"/>
        <end position="187"/>
    </location>
</feature>
<name>A0A850LCL8_9RHOB</name>
<evidence type="ECO:0000256" key="5">
    <source>
        <dbReference type="SAM" id="Phobius"/>
    </source>
</evidence>
<feature type="transmembrane region" description="Helical" evidence="5">
    <location>
        <begin position="63"/>
        <end position="88"/>
    </location>
</feature>
<keyword evidence="2 5" id="KW-0812">Transmembrane</keyword>
<dbReference type="GO" id="GO:0016491">
    <property type="term" value="F:oxidoreductase activity"/>
    <property type="evidence" value="ECO:0007669"/>
    <property type="project" value="InterPro"/>
</dbReference>
<feature type="transmembrane region" description="Helical" evidence="5">
    <location>
        <begin position="100"/>
        <end position="120"/>
    </location>
</feature>
<dbReference type="InterPro" id="IPR050307">
    <property type="entry name" value="Sterol_Desaturase_Related"/>
</dbReference>
<keyword evidence="4 5" id="KW-0472">Membrane</keyword>
<protein>
    <submittedName>
        <fullName evidence="8">Sterol desaturase family protein</fullName>
    </submittedName>
</protein>
<dbReference type="InterPro" id="IPR019223">
    <property type="entry name" value="DUF2147"/>
</dbReference>